<name>A0ABR2WDW9_9FUNG</name>
<keyword evidence="3" id="KW-1185">Reference proteome</keyword>
<dbReference type="InterPro" id="IPR032629">
    <property type="entry name" value="DCB_dom"/>
</dbReference>
<protein>
    <submittedName>
        <fullName evidence="2">Guanine nucleotide exchange protein for ADP-robosylation factor</fullName>
    </submittedName>
</protein>
<proteinExistence type="predicted"/>
<organism evidence="2 3">
    <name type="scientific">Basidiobolus ranarum</name>
    <dbReference type="NCBI Taxonomy" id="34480"/>
    <lineage>
        <taxon>Eukaryota</taxon>
        <taxon>Fungi</taxon>
        <taxon>Fungi incertae sedis</taxon>
        <taxon>Zoopagomycota</taxon>
        <taxon>Entomophthoromycotina</taxon>
        <taxon>Basidiobolomycetes</taxon>
        <taxon>Basidiobolales</taxon>
        <taxon>Basidiobolaceae</taxon>
        <taxon>Basidiobolus</taxon>
    </lineage>
</organism>
<evidence type="ECO:0000259" key="1">
    <source>
        <dbReference type="Pfam" id="PF16213"/>
    </source>
</evidence>
<reference evidence="2 3" key="1">
    <citation type="submission" date="2023-04" db="EMBL/GenBank/DDBJ databases">
        <title>Genome of Basidiobolus ranarum AG-B5.</title>
        <authorList>
            <person name="Stajich J.E."/>
            <person name="Carter-House D."/>
            <person name="Gryganskyi A."/>
        </authorList>
    </citation>
    <scope>NUCLEOTIDE SEQUENCE [LARGE SCALE GENOMIC DNA]</scope>
    <source>
        <strain evidence="2 3">AG-B5</strain>
    </source>
</reference>
<evidence type="ECO:0000313" key="2">
    <source>
        <dbReference type="EMBL" id="KAK9759676.1"/>
    </source>
</evidence>
<feature type="domain" description="Mon2/Sec7/BIG1-like dimerisation and cyclophilin-binding" evidence="1">
    <location>
        <begin position="42"/>
        <end position="120"/>
    </location>
</feature>
<dbReference type="Proteomes" id="UP001479436">
    <property type="component" value="Unassembled WGS sequence"/>
</dbReference>
<dbReference type="EMBL" id="JASJQH010003303">
    <property type="protein sequence ID" value="KAK9759676.1"/>
    <property type="molecule type" value="Genomic_DNA"/>
</dbReference>
<accession>A0ABR2WDW9</accession>
<feature type="non-terminal residue" evidence="2">
    <location>
        <position position="132"/>
    </location>
</feature>
<sequence>MSDTTTGPPSPTVSTATDISATTAASKSQLAAGALFIINALEKLQKLKEGKKNKQLTEAAIKALDVIKNHPDASICTASDSEALFLPLKIACHTGSTNLVIIAIDCIGKLITYNYIINDESTTSTFSASPKS</sequence>
<gene>
    <name evidence="2" type="primary">SEC7_4</name>
    <name evidence="2" type="ORF">K7432_017065</name>
</gene>
<dbReference type="Pfam" id="PF16213">
    <property type="entry name" value="DCB"/>
    <property type="match status" value="1"/>
</dbReference>
<comment type="caution">
    <text evidence="2">The sequence shown here is derived from an EMBL/GenBank/DDBJ whole genome shotgun (WGS) entry which is preliminary data.</text>
</comment>
<evidence type="ECO:0000313" key="3">
    <source>
        <dbReference type="Proteomes" id="UP001479436"/>
    </source>
</evidence>